<evidence type="ECO:0000313" key="3">
    <source>
        <dbReference type="Proteomes" id="UP000325081"/>
    </source>
</evidence>
<proteinExistence type="predicted"/>
<dbReference type="EMBL" id="BKCP01011514">
    <property type="protein sequence ID" value="GER54724.1"/>
    <property type="molecule type" value="Genomic_DNA"/>
</dbReference>
<gene>
    <name evidence="2" type="ORF">STAS_32347</name>
</gene>
<comment type="caution">
    <text evidence="2">The sequence shown here is derived from an EMBL/GenBank/DDBJ whole genome shotgun (WGS) entry which is preliminary data.</text>
</comment>
<dbReference type="AlphaFoldDB" id="A0A5A7RE43"/>
<evidence type="ECO:0000256" key="1">
    <source>
        <dbReference type="SAM" id="MobiDB-lite"/>
    </source>
</evidence>
<feature type="non-terminal residue" evidence="2">
    <location>
        <position position="127"/>
    </location>
</feature>
<name>A0A5A7RE43_STRAF</name>
<keyword evidence="3" id="KW-1185">Reference proteome</keyword>
<protein>
    <submittedName>
        <fullName evidence="2">Glycine-rich protein</fullName>
    </submittedName>
</protein>
<evidence type="ECO:0000313" key="2">
    <source>
        <dbReference type="EMBL" id="GER54724.1"/>
    </source>
</evidence>
<organism evidence="2 3">
    <name type="scientific">Striga asiatica</name>
    <name type="common">Asiatic witchweed</name>
    <name type="synonym">Buchnera asiatica</name>
    <dbReference type="NCBI Taxonomy" id="4170"/>
    <lineage>
        <taxon>Eukaryota</taxon>
        <taxon>Viridiplantae</taxon>
        <taxon>Streptophyta</taxon>
        <taxon>Embryophyta</taxon>
        <taxon>Tracheophyta</taxon>
        <taxon>Spermatophyta</taxon>
        <taxon>Magnoliopsida</taxon>
        <taxon>eudicotyledons</taxon>
        <taxon>Gunneridae</taxon>
        <taxon>Pentapetalae</taxon>
        <taxon>asterids</taxon>
        <taxon>lamiids</taxon>
        <taxon>Lamiales</taxon>
        <taxon>Orobanchaceae</taxon>
        <taxon>Buchnereae</taxon>
        <taxon>Striga</taxon>
    </lineage>
</organism>
<dbReference type="Proteomes" id="UP000325081">
    <property type="component" value="Unassembled WGS sequence"/>
</dbReference>
<feature type="region of interest" description="Disordered" evidence="1">
    <location>
        <begin position="1"/>
        <end position="21"/>
    </location>
</feature>
<feature type="region of interest" description="Disordered" evidence="1">
    <location>
        <begin position="50"/>
        <end position="127"/>
    </location>
</feature>
<sequence length="127" mass="13640">MVSRPTSTSPIASTYRPRPNPVGLVAAEATVSRPSCATPVLTVTISMSCGVVDEDDEEERRRDEHWLKRNEDERPGPGGSFDSLREKRGMGGGKETSQSVGGGQPKLNLHPITLPVGKVQKEEVAGM</sequence>
<feature type="compositionally biased region" description="Gly residues" evidence="1">
    <location>
        <begin position="90"/>
        <end position="104"/>
    </location>
</feature>
<accession>A0A5A7RE43</accession>
<reference evidence="3" key="1">
    <citation type="journal article" date="2019" name="Curr. Biol.">
        <title>Genome Sequence of Striga asiatica Provides Insight into the Evolution of Plant Parasitism.</title>
        <authorList>
            <person name="Yoshida S."/>
            <person name="Kim S."/>
            <person name="Wafula E.K."/>
            <person name="Tanskanen J."/>
            <person name="Kim Y.M."/>
            <person name="Honaas L."/>
            <person name="Yang Z."/>
            <person name="Spallek T."/>
            <person name="Conn C.E."/>
            <person name="Ichihashi Y."/>
            <person name="Cheong K."/>
            <person name="Cui S."/>
            <person name="Der J.P."/>
            <person name="Gundlach H."/>
            <person name="Jiao Y."/>
            <person name="Hori C."/>
            <person name="Ishida J.K."/>
            <person name="Kasahara H."/>
            <person name="Kiba T."/>
            <person name="Kim M.S."/>
            <person name="Koo N."/>
            <person name="Laohavisit A."/>
            <person name="Lee Y.H."/>
            <person name="Lumba S."/>
            <person name="McCourt P."/>
            <person name="Mortimer J.C."/>
            <person name="Mutuku J.M."/>
            <person name="Nomura T."/>
            <person name="Sasaki-Sekimoto Y."/>
            <person name="Seto Y."/>
            <person name="Wang Y."/>
            <person name="Wakatake T."/>
            <person name="Sakakibara H."/>
            <person name="Demura T."/>
            <person name="Yamaguchi S."/>
            <person name="Yoneyama K."/>
            <person name="Manabe R.I."/>
            <person name="Nelson D.C."/>
            <person name="Schulman A.H."/>
            <person name="Timko M.P."/>
            <person name="dePamphilis C.W."/>
            <person name="Choi D."/>
            <person name="Shirasu K."/>
        </authorList>
    </citation>
    <scope>NUCLEOTIDE SEQUENCE [LARGE SCALE GENOMIC DNA]</scope>
    <source>
        <strain evidence="3">cv. UVA1</strain>
    </source>
</reference>
<feature type="compositionally biased region" description="Basic and acidic residues" evidence="1">
    <location>
        <begin position="59"/>
        <end position="75"/>
    </location>
</feature>
<feature type="compositionally biased region" description="Polar residues" evidence="1">
    <location>
        <begin position="1"/>
        <end position="12"/>
    </location>
</feature>